<dbReference type="RefSeq" id="WP_200173512.1">
    <property type="nucleotide sequence ID" value="NZ_BAABKQ010000001.1"/>
</dbReference>
<dbReference type="SUPFAM" id="SSF142906">
    <property type="entry name" value="YjbR-like"/>
    <property type="match status" value="1"/>
</dbReference>
<keyword evidence="2" id="KW-1185">Reference proteome</keyword>
<comment type="caution">
    <text evidence="1">The sequence shown here is derived from an EMBL/GenBank/DDBJ whole genome shotgun (WGS) entry which is preliminary data.</text>
</comment>
<dbReference type="Proteomes" id="UP001500839">
    <property type="component" value="Unassembled WGS sequence"/>
</dbReference>
<sequence>MPHPIMFDDDDPVLARVRTAALALPGAAEKISHGRPNFFTVKVFATYSGSLRHGDGRRFPQSILVKPDQGEYPALLQHPRYYEPKYMAPYGWVGIDLAPGGAPPVDWEEVAELLDMSYRMTAPAKRIRELDGRV</sequence>
<proteinExistence type="predicted"/>
<name>A0ABP9D3V9_9ACTN</name>
<dbReference type="Gene3D" id="3.90.1150.30">
    <property type="match status" value="1"/>
</dbReference>
<dbReference type="InterPro" id="IPR038056">
    <property type="entry name" value="YjbR-like_sf"/>
</dbReference>
<protein>
    <submittedName>
        <fullName evidence="1">MmcQ/YjbR family DNA-binding protein</fullName>
    </submittedName>
</protein>
<dbReference type="InterPro" id="IPR058532">
    <property type="entry name" value="YjbR/MT2646/Rv2570-like"/>
</dbReference>
<dbReference type="GO" id="GO:0003677">
    <property type="term" value="F:DNA binding"/>
    <property type="evidence" value="ECO:0007669"/>
    <property type="project" value="UniProtKB-KW"/>
</dbReference>
<dbReference type="Pfam" id="PF04237">
    <property type="entry name" value="YjbR"/>
    <property type="match status" value="1"/>
</dbReference>
<accession>A0ABP9D3V9</accession>
<dbReference type="EMBL" id="BAABKQ010000001">
    <property type="protein sequence ID" value="GAA4823812.1"/>
    <property type="molecule type" value="Genomic_DNA"/>
</dbReference>
<organism evidence="1 2">
    <name type="scientific">Tomitella cavernea</name>
    <dbReference type="NCBI Taxonomy" id="1387982"/>
    <lineage>
        <taxon>Bacteria</taxon>
        <taxon>Bacillati</taxon>
        <taxon>Actinomycetota</taxon>
        <taxon>Actinomycetes</taxon>
        <taxon>Mycobacteriales</taxon>
        <taxon>Tomitella</taxon>
    </lineage>
</organism>
<evidence type="ECO:0000313" key="1">
    <source>
        <dbReference type="EMBL" id="GAA4823812.1"/>
    </source>
</evidence>
<keyword evidence="1" id="KW-0238">DNA-binding</keyword>
<reference evidence="2" key="1">
    <citation type="journal article" date="2019" name="Int. J. Syst. Evol. Microbiol.">
        <title>The Global Catalogue of Microorganisms (GCM) 10K type strain sequencing project: providing services to taxonomists for standard genome sequencing and annotation.</title>
        <authorList>
            <consortium name="The Broad Institute Genomics Platform"/>
            <consortium name="The Broad Institute Genome Sequencing Center for Infectious Disease"/>
            <person name="Wu L."/>
            <person name="Ma J."/>
        </authorList>
    </citation>
    <scope>NUCLEOTIDE SEQUENCE [LARGE SCALE GENOMIC DNA]</scope>
    <source>
        <strain evidence="2">JCM 18542</strain>
    </source>
</reference>
<gene>
    <name evidence="1" type="ORF">GCM10023353_35850</name>
</gene>
<evidence type="ECO:0000313" key="2">
    <source>
        <dbReference type="Proteomes" id="UP001500839"/>
    </source>
</evidence>